<dbReference type="SUPFAM" id="SSF81778">
    <property type="entry name" value="Crustacean CHH/MIH/GIH neurohormone"/>
    <property type="match status" value="1"/>
</dbReference>
<dbReference type="InterPro" id="IPR000346">
    <property type="entry name" value="Hyperglycemic1"/>
</dbReference>
<dbReference type="PROSITE" id="PS01250">
    <property type="entry name" value="CHH_MIH_GIH"/>
    <property type="match status" value="1"/>
</dbReference>
<evidence type="ECO:0000256" key="8">
    <source>
        <dbReference type="SAM" id="SignalP"/>
    </source>
</evidence>
<dbReference type="GO" id="GO:0007623">
    <property type="term" value="P:circadian rhythm"/>
    <property type="evidence" value="ECO:0007669"/>
    <property type="project" value="TreeGrafter"/>
</dbReference>
<feature type="disulfide bond" evidence="7">
    <location>
        <begin position="87"/>
        <end position="123"/>
    </location>
</feature>
<keyword evidence="6" id="KW-0527">Neuropeptide</keyword>
<evidence type="ECO:0000256" key="3">
    <source>
        <dbReference type="ARBA" id="ARBA00022525"/>
    </source>
</evidence>
<dbReference type="GO" id="GO:0005576">
    <property type="term" value="C:extracellular region"/>
    <property type="evidence" value="ECO:0007669"/>
    <property type="project" value="UniProtKB-SubCell"/>
</dbReference>
<keyword evidence="5 7" id="KW-1015">Disulfide bond</keyword>
<dbReference type="GO" id="GO:0007218">
    <property type="term" value="P:neuropeptide signaling pathway"/>
    <property type="evidence" value="ECO:0007669"/>
    <property type="project" value="UniProtKB-KW"/>
</dbReference>
<keyword evidence="4" id="KW-0372">Hormone</keyword>
<feature type="disulfide bond" evidence="7">
    <location>
        <begin position="103"/>
        <end position="119"/>
    </location>
</feature>
<protein>
    <submittedName>
        <fullName evidence="9">Crustacean hyperglycemic hormone</fullName>
    </submittedName>
</protein>
<dbReference type="InterPro" id="IPR031098">
    <property type="entry name" value="Crust_neurohorm"/>
</dbReference>
<proteinExistence type="evidence at transcript level"/>
<dbReference type="InterPro" id="IPR035957">
    <property type="entry name" value="Crust_neurohorm_sf"/>
</dbReference>
<reference evidence="9" key="1">
    <citation type="submission" date="2015-03" db="EMBL/GenBank/DDBJ databases">
        <title>Identification, characterisation and expression of crustacean hyperglycaemic hormone in the beach amphipod Talitrus saltator (Montagu).</title>
        <authorList>
            <person name="Hoelters L.S."/>
            <person name="O'Grady J.F."/>
            <person name="Webster S.G."/>
            <person name="Wilcockson D.C."/>
        </authorList>
    </citation>
    <scope>NUCLEOTIDE SEQUENCE</scope>
    <source>
        <tissue evidence="9">Cerebral ganglia</tissue>
    </source>
</reference>
<dbReference type="Gene3D" id="1.10.2010.10">
    <property type="entry name" value="Crustacean CHH/MIH/GIH neurohormone"/>
    <property type="match status" value="1"/>
</dbReference>
<evidence type="ECO:0000256" key="1">
    <source>
        <dbReference type="ARBA" id="ARBA00004613"/>
    </source>
</evidence>
<evidence type="ECO:0000313" key="9">
    <source>
        <dbReference type="EMBL" id="AMB38750.1"/>
    </source>
</evidence>
<dbReference type="GO" id="GO:0005184">
    <property type="term" value="F:neuropeptide hormone activity"/>
    <property type="evidence" value="ECO:0007669"/>
    <property type="project" value="InterPro"/>
</dbReference>
<feature type="signal peptide" evidence="8">
    <location>
        <begin position="1"/>
        <end position="24"/>
    </location>
</feature>
<evidence type="ECO:0000256" key="6">
    <source>
        <dbReference type="ARBA" id="ARBA00023320"/>
    </source>
</evidence>
<dbReference type="PANTHER" id="PTHR35981:SF2">
    <property type="entry name" value="ION TRANSPORT PEPTIDE, ISOFORM C"/>
    <property type="match status" value="1"/>
</dbReference>
<dbReference type="InterPro" id="IPR001166">
    <property type="entry name" value="Hyperglycemic"/>
</dbReference>
<evidence type="ECO:0000256" key="7">
    <source>
        <dbReference type="PIRSR" id="PIRSR631098-51"/>
    </source>
</evidence>
<evidence type="ECO:0000256" key="5">
    <source>
        <dbReference type="ARBA" id="ARBA00023157"/>
    </source>
</evidence>
<keyword evidence="8" id="KW-0732">Signal</keyword>
<organism evidence="9">
    <name type="scientific">Talitrus saltator</name>
    <dbReference type="NCBI Taxonomy" id="191375"/>
    <lineage>
        <taxon>Eukaryota</taxon>
        <taxon>Metazoa</taxon>
        <taxon>Ecdysozoa</taxon>
        <taxon>Arthropoda</taxon>
        <taxon>Crustacea</taxon>
        <taxon>Multicrustacea</taxon>
        <taxon>Malacostraca</taxon>
        <taxon>Eumalacostraca</taxon>
        <taxon>Peracarida</taxon>
        <taxon>Amphipoda</taxon>
        <taxon>Senticaudata</taxon>
        <taxon>Talitrida</taxon>
        <taxon>Talitroidea</taxon>
        <taxon>Talitridae</taxon>
        <taxon>Talitrus</taxon>
    </lineage>
</organism>
<dbReference type="EMBL" id="KP898735">
    <property type="protein sequence ID" value="AMB38750.1"/>
    <property type="molecule type" value="mRNA"/>
</dbReference>
<sequence length="155" mass="17283" precursor="true">MSPVAVTAAVVVALIVMSSSHSSASPEMLEKSLQRSSRLLTSPSTGRYPFSRLLANRGSLLAGDAGRSSLLSTDLGRPKRALFDDSCKGVYDRELFAKLDRVCEDCYNLYRKPSVSYECRRDCYSNAMFESCLYDLMLHEMVDKYAEMVQIVGKK</sequence>
<comment type="similarity">
    <text evidence="2">Belongs to the arthropod CHH/MIH/GIH/VIH hormone family.</text>
</comment>
<dbReference type="PRINTS" id="PR00548">
    <property type="entry name" value="HYPRGLYCEMC1"/>
</dbReference>
<dbReference type="AlphaFoldDB" id="A0A1P7ZJ88"/>
<dbReference type="Pfam" id="PF01147">
    <property type="entry name" value="Crust_neurohorm"/>
    <property type="match status" value="1"/>
</dbReference>
<dbReference type="PANTHER" id="PTHR35981">
    <property type="entry name" value="ION TRANSPORT PEPTIDE, ISOFORM C"/>
    <property type="match status" value="1"/>
</dbReference>
<keyword evidence="3" id="KW-0964">Secreted</keyword>
<evidence type="ECO:0000256" key="2">
    <source>
        <dbReference type="ARBA" id="ARBA00005447"/>
    </source>
</evidence>
<dbReference type="InterPro" id="IPR018251">
    <property type="entry name" value="Crust_neurhormone_CS"/>
</dbReference>
<feature type="chain" id="PRO_5013043370" evidence="8">
    <location>
        <begin position="25"/>
        <end position="155"/>
    </location>
</feature>
<feature type="disulfide bond" evidence="7">
    <location>
        <begin position="106"/>
        <end position="132"/>
    </location>
</feature>
<name>A0A1P7ZJ88_9CRUS</name>
<comment type="subcellular location">
    <subcellularLocation>
        <location evidence="1">Secreted</location>
    </subcellularLocation>
</comment>
<evidence type="ECO:0000256" key="4">
    <source>
        <dbReference type="ARBA" id="ARBA00022702"/>
    </source>
</evidence>
<accession>A0A1P7ZJ88</accession>
<dbReference type="PRINTS" id="PR00550">
    <property type="entry name" value="HYPRGLYCEMIC"/>
</dbReference>